<dbReference type="InterPro" id="IPR004143">
    <property type="entry name" value="BPL_LPL_catalytic"/>
</dbReference>
<protein>
    <recommendedName>
        <fullName evidence="3">BPL/LPL catalytic domain-containing protein</fullName>
    </recommendedName>
</protein>
<dbReference type="SUPFAM" id="SSF55681">
    <property type="entry name" value="Class II aaRS and biotin synthetases"/>
    <property type="match status" value="1"/>
</dbReference>
<dbReference type="GO" id="GO:0004077">
    <property type="term" value="F:biotin--[biotin carboxyl-carrier protein] ligase activity"/>
    <property type="evidence" value="ECO:0007669"/>
    <property type="project" value="InterPro"/>
</dbReference>
<dbReference type="EMBL" id="FN668639">
    <property type="protein sequence ID" value="CBK20495.2"/>
    <property type="molecule type" value="Genomic_DNA"/>
</dbReference>
<dbReference type="PANTHER" id="PTHR12835:SF5">
    <property type="entry name" value="BIOTIN--PROTEIN LIGASE"/>
    <property type="match status" value="1"/>
</dbReference>
<evidence type="ECO:0000256" key="1">
    <source>
        <dbReference type="ARBA" id="ARBA00009934"/>
    </source>
</evidence>
<dbReference type="GO" id="GO:0005737">
    <property type="term" value="C:cytoplasm"/>
    <property type="evidence" value="ECO:0007669"/>
    <property type="project" value="TreeGrafter"/>
</dbReference>
<evidence type="ECO:0000256" key="2">
    <source>
        <dbReference type="ARBA" id="ARBA00022598"/>
    </source>
</evidence>
<proteinExistence type="inferred from homology"/>
<dbReference type="NCBIfam" id="TIGR00121">
    <property type="entry name" value="birA_ligase"/>
    <property type="match status" value="1"/>
</dbReference>
<dbReference type="OrthoDB" id="10250105at2759"/>
<dbReference type="Pfam" id="PF03099">
    <property type="entry name" value="BPL_LplA_LipB"/>
    <property type="match status" value="1"/>
</dbReference>
<dbReference type="Gene3D" id="3.30.930.10">
    <property type="entry name" value="Bira Bifunctional Protein, Domain 2"/>
    <property type="match status" value="1"/>
</dbReference>
<dbReference type="InParanoid" id="D8LY40"/>
<dbReference type="PANTHER" id="PTHR12835">
    <property type="entry name" value="BIOTIN PROTEIN LIGASE"/>
    <property type="match status" value="1"/>
</dbReference>
<dbReference type="PROSITE" id="PS51733">
    <property type="entry name" value="BPL_LPL_CATALYTIC"/>
    <property type="match status" value="1"/>
</dbReference>
<dbReference type="InterPro" id="IPR004408">
    <property type="entry name" value="Biotin_CoA_COase_ligase"/>
</dbReference>
<accession>D8LY40</accession>
<dbReference type="OMA" id="MECDASC"/>
<dbReference type="GeneID" id="24918108"/>
<feature type="domain" description="BPL/LPL catalytic" evidence="3">
    <location>
        <begin position="102"/>
        <end position="281"/>
    </location>
</feature>
<reference evidence="4" key="1">
    <citation type="submission" date="2010-02" db="EMBL/GenBank/DDBJ databases">
        <title>Sequencing and annotation of the Blastocystis hominis genome.</title>
        <authorList>
            <person name="Wincker P."/>
        </authorList>
    </citation>
    <scope>NUCLEOTIDE SEQUENCE</scope>
    <source>
        <strain evidence="4">Singapore isolate B</strain>
    </source>
</reference>
<evidence type="ECO:0000313" key="4">
    <source>
        <dbReference type="EMBL" id="CBK20495.2"/>
    </source>
</evidence>
<dbReference type="AlphaFoldDB" id="D8LY40"/>
<evidence type="ECO:0000259" key="3">
    <source>
        <dbReference type="PROSITE" id="PS51733"/>
    </source>
</evidence>
<comment type="similarity">
    <text evidence="1">Belongs to the biotin--protein ligase family.</text>
</comment>
<sequence length="365" mass="41385">MDLTLANTKKRLIDEGKIAPLHQQSTDNEDDIFIVFTNPSLKDVIQIIFKDCLEAFKGKRTVRIVTLQEYCELEDQTITEVAENEGDDMGFIVSDFFNNLGSYRDDTILVYSHTLDSTQTFIKTYCSDYQNIVCSTDIQTQGRGRTSNTWVSPVGCMMFSYNSAVQKHEFGGMIQYMDALVMCQAIKELKGADCIDVNIKWPNDVYVNRSQKICGILCQSVYMNGVFNVTSGIGVNVSNRKPTTCLEEQIKLKTGKVVHLSRAELLGHYMRIWNSYFPLFAKQGFAPFLERYYQLWLHSNQSVNVLKDDGSYSNVIIKGITPYGYLQAVSESGEMLELLPDGNSFNFLDGLISKKVCHVCNKHIK</sequence>
<evidence type="ECO:0000313" key="5">
    <source>
        <dbReference type="Proteomes" id="UP000008312"/>
    </source>
</evidence>
<dbReference type="RefSeq" id="XP_012894543.1">
    <property type="nucleotide sequence ID" value="XM_013039089.1"/>
</dbReference>
<dbReference type="InterPro" id="IPR003142">
    <property type="entry name" value="BPL_C"/>
</dbReference>
<dbReference type="Proteomes" id="UP000008312">
    <property type="component" value="Unassembled WGS sequence"/>
</dbReference>
<keyword evidence="2" id="KW-0436">Ligase</keyword>
<organism evidence="4">
    <name type="scientific">Blastocystis hominis</name>
    <dbReference type="NCBI Taxonomy" id="12968"/>
    <lineage>
        <taxon>Eukaryota</taxon>
        <taxon>Sar</taxon>
        <taxon>Stramenopiles</taxon>
        <taxon>Bigyra</taxon>
        <taxon>Opalozoa</taxon>
        <taxon>Opalinata</taxon>
        <taxon>Blastocystidae</taxon>
        <taxon>Blastocystis</taxon>
    </lineage>
</organism>
<name>D8LY40_BLAHO</name>
<dbReference type="Pfam" id="PF02237">
    <property type="entry name" value="BPL_C"/>
    <property type="match status" value="1"/>
</dbReference>
<dbReference type="CDD" id="cd16442">
    <property type="entry name" value="BPL"/>
    <property type="match status" value="1"/>
</dbReference>
<dbReference type="InterPro" id="IPR045864">
    <property type="entry name" value="aa-tRNA-synth_II/BPL/LPL"/>
</dbReference>
<keyword evidence="5" id="KW-1185">Reference proteome</keyword>
<gene>
    <name evidence="4" type="ORF">GSBLH_T00000818001</name>
</gene>